<dbReference type="Proteomes" id="UP000663525">
    <property type="component" value="Chromosome"/>
</dbReference>
<dbReference type="AlphaFoldDB" id="A0A897N1K8"/>
<reference evidence="1" key="1">
    <citation type="submission" date="2020-11" db="EMBL/GenBank/DDBJ databases">
        <title>Carbohydrate-dependent, anaerobic sulfur respiration: A novel catabolism in halophilic archaea.</title>
        <authorList>
            <person name="Sorokin D.Y."/>
            <person name="Messina E."/>
            <person name="Smedile F."/>
            <person name="La Cono V."/>
            <person name="Hallsworth J.E."/>
            <person name="Yakimov M.M."/>
        </authorList>
    </citation>
    <scope>NUCLEOTIDE SEQUENCE</scope>
    <source>
        <strain evidence="1">HSR12-1</strain>
    </source>
</reference>
<sequence length="69" mass="7919">MAAFLGRIDAGQFRQRRLQRVPSPLWRLELRRVVGIDIGEEVGLLRVRMVAEVPVRGDERLLILVAIRS</sequence>
<dbReference type="EMBL" id="CP064787">
    <property type="protein sequence ID" value="QSG06832.1"/>
    <property type="molecule type" value="Genomic_DNA"/>
</dbReference>
<protein>
    <submittedName>
        <fullName evidence="1">Uncharacterized protein</fullName>
    </submittedName>
</protein>
<accession>A0A897N1K8</accession>
<gene>
    <name evidence="1" type="ORF">HSR121_2511</name>
</gene>
<evidence type="ECO:0000313" key="1">
    <source>
        <dbReference type="EMBL" id="QSG06832.1"/>
    </source>
</evidence>
<evidence type="ECO:0000313" key="2">
    <source>
        <dbReference type="Proteomes" id="UP000663525"/>
    </source>
</evidence>
<organism evidence="1 2">
    <name type="scientific">Halapricum desulfuricans</name>
    <dbReference type="NCBI Taxonomy" id="2841257"/>
    <lineage>
        <taxon>Archaea</taxon>
        <taxon>Methanobacteriati</taxon>
        <taxon>Methanobacteriota</taxon>
        <taxon>Stenosarchaea group</taxon>
        <taxon>Halobacteria</taxon>
        <taxon>Halobacteriales</taxon>
        <taxon>Haloarculaceae</taxon>
        <taxon>Halapricum</taxon>
    </lineage>
</organism>
<name>A0A897N1K8_9EURY</name>
<proteinExistence type="predicted"/>